<reference evidence="3 4" key="1">
    <citation type="submission" date="2020-11" db="EMBL/GenBank/DDBJ databases">
        <title>Sequencing the genomes of 1000 actinobacteria strains.</title>
        <authorList>
            <person name="Klenk H.-P."/>
        </authorList>
    </citation>
    <scope>NUCLEOTIDE SEQUENCE [LARGE SCALE GENOMIC DNA]</scope>
    <source>
        <strain evidence="3 4">DSM 101692</strain>
    </source>
</reference>
<evidence type="ECO:0000313" key="3">
    <source>
        <dbReference type="EMBL" id="MBG6069866.1"/>
    </source>
</evidence>
<proteinExistence type="predicted"/>
<feature type="compositionally biased region" description="Low complexity" evidence="1">
    <location>
        <begin position="164"/>
        <end position="175"/>
    </location>
</feature>
<keyword evidence="2" id="KW-1133">Transmembrane helix</keyword>
<gene>
    <name evidence="3" type="ORF">IW248_006153</name>
</gene>
<feature type="compositionally biased region" description="Basic and acidic residues" evidence="1">
    <location>
        <begin position="9"/>
        <end position="31"/>
    </location>
</feature>
<feature type="compositionally biased region" description="Basic and acidic residues" evidence="1">
    <location>
        <begin position="145"/>
        <end position="163"/>
    </location>
</feature>
<evidence type="ECO:0000256" key="2">
    <source>
        <dbReference type="SAM" id="Phobius"/>
    </source>
</evidence>
<protein>
    <recommendedName>
        <fullName evidence="5">Thrombospondin</fullName>
    </recommendedName>
</protein>
<dbReference type="EMBL" id="JADOTX010000001">
    <property type="protein sequence ID" value="MBG6069866.1"/>
    <property type="molecule type" value="Genomic_DNA"/>
</dbReference>
<keyword evidence="2" id="KW-0472">Membrane</keyword>
<accession>A0ABS0JTS3</accession>
<feature type="transmembrane region" description="Helical" evidence="2">
    <location>
        <begin position="203"/>
        <end position="222"/>
    </location>
</feature>
<feature type="transmembrane region" description="Helical" evidence="2">
    <location>
        <begin position="228"/>
        <end position="247"/>
    </location>
</feature>
<keyword evidence="4" id="KW-1185">Reference proteome</keyword>
<sequence length="306" mass="32155">MVRIPSLSRRSEPAPTRDENLDGRVDGRDAPVTETGQSDDGVGRPVVTDRDANQTAYGSSGATGGQVSEAERRANERAAVARAATARPVETESRGTARPVAPEPVNGTTRPVAPEPLNNTARPVAPEPRAAQKAETAVVPSTARTAERDADLDSTTRRPDTTDRATTNPATTTDRATTDRPVDPTPGTTAPEPPVTRGPKPRASLLATLGLIVSVAGAMFVLTGTLAGYGIGLGAFGAVLSVLGLMATRRRHVAGKTDALFGVLIGLAAVVIGVLAMTGQFDWPTTDGDWVQRFREWLDSQFVDRF</sequence>
<evidence type="ECO:0000313" key="4">
    <source>
        <dbReference type="Proteomes" id="UP000614915"/>
    </source>
</evidence>
<feature type="region of interest" description="Disordered" evidence="1">
    <location>
        <begin position="1"/>
        <end position="201"/>
    </location>
</feature>
<evidence type="ECO:0000256" key="1">
    <source>
        <dbReference type="SAM" id="MobiDB-lite"/>
    </source>
</evidence>
<dbReference type="Proteomes" id="UP000614915">
    <property type="component" value="Unassembled WGS sequence"/>
</dbReference>
<organism evidence="3 4">
    <name type="scientific">Micromonospora ureilytica</name>
    <dbReference type="NCBI Taxonomy" id="709868"/>
    <lineage>
        <taxon>Bacteria</taxon>
        <taxon>Bacillati</taxon>
        <taxon>Actinomycetota</taxon>
        <taxon>Actinomycetes</taxon>
        <taxon>Micromonosporales</taxon>
        <taxon>Micromonosporaceae</taxon>
        <taxon>Micromonospora</taxon>
    </lineage>
</organism>
<dbReference type="RefSeq" id="WP_307788326.1">
    <property type="nucleotide sequence ID" value="NZ_JADOTX010000001.1"/>
</dbReference>
<evidence type="ECO:0008006" key="5">
    <source>
        <dbReference type="Google" id="ProtNLM"/>
    </source>
</evidence>
<comment type="caution">
    <text evidence="3">The sequence shown here is derived from an EMBL/GenBank/DDBJ whole genome shotgun (WGS) entry which is preliminary data.</text>
</comment>
<keyword evidence="2" id="KW-0812">Transmembrane</keyword>
<feature type="compositionally biased region" description="Low complexity" evidence="1">
    <location>
        <begin position="77"/>
        <end position="88"/>
    </location>
</feature>
<feature type="transmembrane region" description="Helical" evidence="2">
    <location>
        <begin position="259"/>
        <end position="281"/>
    </location>
</feature>
<name>A0ABS0JTS3_9ACTN</name>